<dbReference type="PANTHER" id="PTHR46925:SF2">
    <property type="entry name" value="G-PROTEIN COUPLED RECEPTOR TKR-1-RELATED"/>
    <property type="match status" value="1"/>
</dbReference>
<keyword evidence="8" id="KW-0807">Transducer</keyword>
<name>A0A6H5HV27_9HEMI</name>
<evidence type="ECO:0000313" key="10">
    <source>
        <dbReference type="EMBL" id="CAB0020680.1"/>
    </source>
</evidence>
<dbReference type="GO" id="GO:0005886">
    <property type="term" value="C:plasma membrane"/>
    <property type="evidence" value="ECO:0007669"/>
    <property type="project" value="UniProtKB-SubCell"/>
</dbReference>
<dbReference type="InterPro" id="IPR017452">
    <property type="entry name" value="GPCR_Rhodpsn_7TM"/>
</dbReference>
<comment type="subcellular location">
    <subcellularLocation>
        <location evidence="1">Cell membrane</location>
        <topology evidence="1">Multi-pass membrane protein</topology>
    </subcellularLocation>
</comment>
<dbReference type="AlphaFoldDB" id="A0A6H5HV27"/>
<feature type="domain" description="G-protein coupled receptors family 1 profile" evidence="9">
    <location>
        <begin position="1"/>
        <end position="71"/>
    </location>
</feature>
<evidence type="ECO:0000313" key="11">
    <source>
        <dbReference type="Proteomes" id="UP000479000"/>
    </source>
</evidence>
<dbReference type="GO" id="GO:0004995">
    <property type="term" value="F:tachykinin receptor activity"/>
    <property type="evidence" value="ECO:0007669"/>
    <property type="project" value="InterPro"/>
</dbReference>
<reference evidence="10 11" key="1">
    <citation type="submission" date="2020-02" db="EMBL/GenBank/DDBJ databases">
        <authorList>
            <person name="Ferguson B K."/>
        </authorList>
    </citation>
    <scope>NUCLEOTIDE SEQUENCE [LARGE SCALE GENOMIC DNA]</scope>
</reference>
<keyword evidence="5" id="KW-0297">G-protein coupled receptor</keyword>
<dbReference type="Proteomes" id="UP000479000">
    <property type="component" value="Unassembled WGS sequence"/>
</dbReference>
<evidence type="ECO:0000256" key="5">
    <source>
        <dbReference type="ARBA" id="ARBA00023040"/>
    </source>
</evidence>
<evidence type="ECO:0000259" key="9">
    <source>
        <dbReference type="PROSITE" id="PS50262"/>
    </source>
</evidence>
<sequence>MAIVYPLKPRMGRRMTLFVAISIWIISTAFSAPMLVFFTTYVIEFPNGGSRVICYSEWPDGPSTESKQEHL</sequence>
<keyword evidence="4" id="KW-1133">Transmembrane helix</keyword>
<dbReference type="PROSITE" id="PS50262">
    <property type="entry name" value="G_PROTEIN_RECEP_F1_2"/>
    <property type="match status" value="1"/>
</dbReference>
<keyword evidence="11" id="KW-1185">Reference proteome</keyword>
<evidence type="ECO:0000256" key="8">
    <source>
        <dbReference type="ARBA" id="ARBA00023224"/>
    </source>
</evidence>
<keyword evidence="6" id="KW-0472">Membrane</keyword>
<dbReference type="OrthoDB" id="5981855at2759"/>
<evidence type="ECO:0000256" key="3">
    <source>
        <dbReference type="ARBA" id="ARBA00022692"/>
    </source>
</evidence>
<evidence type="ECO:0000256" key="6">
    <source>
        <dbReference type="ARBA" id="ARBA00023136"/>
    </source>
</evidence>
<dbReference type="InterPro" id="IPR001681">
    <property type="entry name" value="Neurokn_rcpt"/>
</dbReference>
<dbReference type="PANTHER" id="PTHR46925">
    <property type="entry name" value="G-PROTEIN COUPLED RECEPTOR TKR-1-RELATED"/>
    <property type="match status" value="1"/>
</dbReference>
<proteinExistence type="predicted"/>
<evidence type="ECO:0000256" key="4">
    <source>
        <dbReference type="ARBA" id="ARBA00022989"/>
    </source>
</evidence>
<dbReference type="Gene3D" id="1.20.1070.10">
    <property type="entry name" value="Rhodopsin 7-helix transmembrane proteins"/>
    <property type="match status" value="1"/>
</dbReference>
<keyword evidence="7" id="KW-0675">Receptor</keyword>
<gene>
    <name evidence="10" type="ORF">NTEN_LOCUS24252</name>
</gene>
<keyword evidence="3" id="KW-0812">Transmembrane</keyword>
<accession>A0A6H5HV27</accession>
<evidence type="ECO:0000256" key="7">
    <source>
        <dbReference type="ARBA" id="ARBA00023170"/>
    </source>
</evidence>
<organism evidence="10 11">
    <name type="scientific">Nesidiocoris tenuis</name>
    <dbReference type="NCBI Taxonomy" id="355587"/>
    <lineage>
        <taxon>Eukaryota</taxon>
        <taxon>Metazoa</taxon>
        <taxon>Ecdysozoa</taxon>
        <taxon>Arthropoda</taxon>
        <taxon>Hexapoda</taxon>
        <taxon>Insecta</taxon>
        <taxon>Pterygota</taxon>
        <taxon>Neoptera</taxon>
        <taxon>Paraneoptera</taxon>
        <taxon>Hemiptera</taxon>
        <taxon>Heteroptera</taxon>
        <taxon>Panheteroptera</taxon>
        <taxon>Cimicomorpha</taxon>
        <taxon>Miridae</taxon>
        <taxon>Dicyphina</taxon>
        <taxon>Nesidiocoris</taxon>
    </lineage>
</organism>
<keyword evidence="2" id="KW-1003">Cell membrane</keyword>
<evidence type="ECO:0000256" key="2">
    <source>
        <dbReference type="ARBA" id="ARBA00022475"/>
    </source>
</evidence>
<dbReference type="EMBL" id="CADCXU010035527">
    <property type="protein sequence ID" value="CAB0020680.1"/>
    <property type="molecule type" value="Genomic_DNA"/>
</dbReference>
<feature type="non-terminal residue" evidence="10">
    <location>
        <position position="71"/>
    </location>
</feature>
<dbReference type="SUPFAM" id="SSF81321">
    <property type="entry name" value="Family A G protein-coupled receptor-like"/>
    <property type="match status" value="1"/>
</dbReference>
<evidence type="ECO:0000256" key="1">
    <source>
        <dbReference type="ARBA" id="ARBA00004651"/>
    </source>
</evidence>
<protein>
    <recommendedName>
        <fullName evidence="9">G-protein coupled receptors family 1 profile domain-containing protein</fullName>
    </recommendedName>
</protein>